<sequence length="91" mass="9800">MEKVLSDTTLNIEEKIKLIDELRKNNPVASDRWAPRVAIWILGLTVLTTVICITYLGSETSEGLIAIGSAAVGGLGGLISQLPRPNNDNQL</sequence>
<dbReference type="AlphaFoldDB" id="A0A512CD83"/>
<accession>A0A512CD83</accession>
<keyword evidence="1" id="KW-0472">Membrane</keyword>
<proteinExistence type="predicted"/>
<comment type="caution">
    <text evidence="2">The sequence shown here is derived from an EMBL/GenBank/DDBJ whole genome shotgun (WGS) entry which is preliminary data.</text>
</comment>
<dbReference type="EMBL" id="BJYV01000013">
    <property type="protein sequence ID" value="GEO22166.1"/>
    <property type="molecule type" value="Genomic_DNA"/>
</dbReference>
<name>A0A512CD83_9BACT</name>
<dbReference type="RefSeq" id="WP_020891374.1">
    <property type="nucleotide sequence ID" value="NZ_BJYV01000013.1"/>
</dbReference>
<feature type="transmembrane region" description="Helical" evidence="1">
    <location>
        <begin position="37"/>
        <end position="56"/>
    </location>
</feature>
<evidence type="ECO:0000313" key="3">
    <source>
        <dbReference type="Proteomes" id="UP000321301"/>
    </source>
</evidence>
<reference evidence="2 3" key="1">
    <citation type="submission" date="2019-07" db="EMBL/GenBank/DDBJ databases">
        <title>Whole genome shotgun sequence of Cyclobacterium qasimii NBRC 106168.</title>
        <authorList>
            <person name="Hosoyama A."/>
            <person name="Uohara A."/>
            <person name="Ohji S."/>
            <person name="Ichikawa N."/>
        </authorList>
    </citation>
    <scope>NUCLEOTIDE SEQUENCE [LARGE SCALE GENOMIC DNA]</scope>
    <source>
        <strain evidence="2 3">NBRC 106168</strain>
    </source>
</reference>
<keyword evidence="1" id="KW-0812">Transmembrane</keyword>
<organism evidence="2 3">
    <name type="scientific">Cyclobacterium qasimii</name>
    <dbReference type="NCBI Taxonomy" id="1350429"/>
    <lineage>
        <taxon>Bacteria</taxon>
        <taxon>Pseudomonadati</taxon>
        <taxon>Bacteroidota</taxon>
        <taxon>Cytophagia</taxon>
        <taxon>Cytophagales</taxon>
        <taxon>Cyclobacteriaceae</taxon>
        <taxon>Cyclobacterium</taxon>
    </lineage>
</organism>
<evidence type="ECO:0000313" key="2">
    <source>
        <dbReference type="EMBL" id="GEO22166.1"/>
    </source>
</evidence>
<evidence type="ECO:0000256" key="1">
    <source>
        <dbReference type="SAM" id="Phobius"/>
    </source>
</evidence>
<gene>
    <name evidence="2" type="ORF">CQA01_27000</name>
</gene>
<keyword evidence="3" id="KW-1185">Reference proteome</keyword>
<feature type="transmembrane region" description="Helical" evidence="1">
    <location>
        <begin position="63"/>
        <end position="82"/>
    </location>
</feature>
<dbReference type="Proteomes" id="UP000321301">
    <property type="component" value="Unassembled WGS sequence"/>
</dbReference>
<protein>
    <submittedName>
        <fullName evidence="2">Uncharacterized protein</fullName>
    </submittedName>
</protein>
<keyword evidence="1" id="KW-1133">Transmembrane helix</keyword>